<dbReference type="PANTHER" id="PTHR23410">
    <property type="entry name" value="RIBOSOMAL PROTEIN L5-RELATED"/>
    <property type="match status" value="1"/>
</dbReference>
<evidence type="ECO:0000256" key="7">
    <source>
        <dbReference type="HAMAP-Rule" id="MF_01337"/>
    </source>
</evidence>
<dbReference type="GeneID" id="71760688"/>
<dbReference type="CDD" id="cd00432">
    <property type="entry name" value="Ribosomal_L18_L5e"/>
    <property type="match status" value="1"/>
</dbReference>
<keyword evidence="4 7" id="KW-0689">Ribosomal protein</keyword>
<comment type="similarity">
    <text evidence="1 7">Belongs to the universal ribosomal protein uL18 family.</text>
</comment>
<dbReference type="RefSeq" id="WP_244703574.1">
    <property type="nucleotide sequence ID" value="NZ_BAAADN010000022.1"/>
</dbReference>
<evidence type="ECO:0000256" key="5">
    <source>
        <dbReference type="ARBA" id="ARBA00023274"/>
    </source>
</evidence>
<reference evidence="9" key="1">
    <citation type="journal article" date="2014" name="Int. J. Syst. Evol. Microbiol.">
        <title>Complete genome sequence of Corynebacterium casei LMG S-19264T (=DSM 44701T), isolated from a smear-ripened cheese.</title>
        <authorList>
            <consortium name="US DOE Joint Genome Institute (JGI-PGF)"/>
            <person name="Walter F."/>
            <person name="Albersmeier A."/>
            <person name="Kalinowski J."/>
            <person name="Ruckert C."/>
        </authorList>
    </citation>
    <scope>NUCLEOTIDE SEQUENCE</scope>
    <source>
        <strain evidence="9">JCM 12289</strain>
    </source>
</reference>
<dbReference type="KEGG" id="hdo:MUK72_02530"/>
<dbReference type="PANTHER" id="PTHR23410:SF12">
    <property type="entry name" value="LARGE RIBOSOMAL SUBUNIT PROTEIN UL18"/>
    <property type="match status" value="1"/>
</dbReference>
<name>A0AAV3SF48_HALDO</name>
<comment type="function">
    <text evidence="7">This is one of the proteins that bind and probably mediate the attachment of the 5S RNA into the large ribosomal subunit, where it forms part of the central protuberance.</text>
</comment>
<accession>A0AAV3SF48</accession>
<dbReference type="InterPro" id="IPR057267">
    <property type="entry name" value="Rbsml_uL18_arch"/>
</dbReference>
<dbReference type="Pfam" id="PF17144">
    <property type="entry name" value="Ribosomal_L5e"/>
    <property type="match status" value="2"/>
</dbReference>
<dbReference type="AlphaFoldDB" id="A0AAV3SF48"/>
<evidence type="ECO:0000313" key="11">
    <source>
        <dbReference type="Proteomes" id="UP000830542"/>
    </source>
</evidence>
<evidence type="ECO:0000256" key="4">
    <source>
        <dbReference type="ARBA" id="ARBA00022980"/>
    </source>
</evidence>
<dbReference type="GO" id="GO:0006412">
    <property type="term" value="P:translation"/>
    <property type="evidence" value="ECO:0007669"/>
    <property type="project" value="UniProtKB-UniRule"/>
</dbReference>
<dbReference type="InterPro" id="IPR057268">
    <property type="entry name" value="Ribosomal_L18"/>
</dbReference>
<evidence type="ECO:0000256" key="1">
    <source>
        <dbReference type="ARBA" id="ARBA00007116"/>
    </source>
</evidence>
<feature type="region of interest" description="Disordered" evidence="8">
    <location>
        <begin position="42"/>
        <end position="63"/>
    </location>
</feature>
<reference evidence="10" key="2">
    <citation type="submission" date="2022-04" db="EMBL/GenBank/DDBJ databases">
        <title>Sequencing and genomic assembly of Halococcus dombrowskii.</title>
        <authorList>
            <person name="Lim S.W."/>
            <person name="MacLea K.S."/>
        </authorList>
    </citation>
    <scope>NUCLEOTIDE SEQUENCE</scope>
    <source>
        <strain evidence="10">H4</strain>
    </source>
</reference>
<dbReference type="FunFam" id="3.30.420.100:FF:000008">
    <property type="entry name" value="50S ribosomal protein L18"/>
    <property type="match status" value="1"/>
</dbReference>
<dbReference type="InterPro" id="IPR005485">
    <property type="entry name" value="Rbsml_uL18_euk_arch"/>
</dbReference>
<dbReference type="EMBL" id="BAAADN010000022">
    <property type="protein sequence ID" value="GAA0458185.1"/>
    <property type="molecule type" value="Genomic_DNA"/>
</dbReference>
<evidence type="ECO:0000256" key="8">
    <source>
        <dbReference type="SAM" id="MobiDB-lite"/>
    </source>
</evidence>
<comment type="subunit">
    <text evidence="7">Part of the 50S ribosomal subunit. Contacts the 5S and 23S rRNAs.</text>
</comment>
<dbReference type="GO" id="GO:0003735">
    <property type="term" value="F:structural constituent of ribosome"/>
    <property type="evidence" value="ECO:0007669"/>
    <property type="project" value="InterPro"/>
</dbReference>
<dbReference type="GO" id="GO:0008097">
    <property type="term" value="F:5S rRNA binding"/>
    <property type="evidence" value="ECO:0007669"/>
    <property type="project" value="InterPro"/>
</dbReference>
<evidence type="ECO:0000313" key="10">
    <source>
        <dbReference type="EMBL" id="UOO95598.1"/>
    </source>
</evidence>
<dbReference type="EMBL" id="CP095005">
    <property type="protein sequence ID" value="UOO95598.1"/>
    <property type="molecule type" value="Genomic_DNA"/>
</dbReference>
<dbReference type="HAMAP" id="MF_01337_A">
    <property type="entry name" value="Ribosomal_uL18_A"/>
    <property type="match status" value="1"/>
</dbReference>
<dbReference type="Gene3D" id="3.30.420.100">
    <property type="match status" value="1"/>
</dbReference>
<sequence>MATGPRYNVPMRRRREVRTDYHQRLRLLKSGKPRLVARKSNRHVRAQLVTPSPDGDETHASASSADLDEYGWEAPTGNLPSAYLTGLLAGLRARDTEIDEAVLDIGLNAATPGSKLFAIQEGAIDAGLDVPHNESVFADWERTSGEHIADYAESRDEPLYSSAFDATELPDHFEEVRTTIMDEFDHELGGGDE</sequence>
<evidence type="ECO:0000256" key="2">
    <source>
        <dbReference type="ARBA" id="ARBA00022730"/>
    </source>
</evidence>
<keyword evidence="3 7" id="KW-0694">RNA-binding</keyword>
<dbReference type="SUPFAM" id="SSF53137">
    <property type="entry name" value="Translational machinery components"/>
    <property type="match status" value="1"/>
</dbReference>
<evidence type="ECO:0000313" key="12">
    <source>
        <dbReference type="Proteomes" id="UP001500962"/>
    </source>
</evidence>
<evidence type="ECO:0000256" key="6">
    <source>
        <dbReference type="ARBA" id="ARBA00035197"/>
    </source>
</evidence>
<protein>
    <recommendedName>
        <fullName evidence="6 7">Large ribosomal subunit protein uL18</fullName>
    </recommendedName>
</protein>
<reference evidence="9" key="3">
    <citation type="submission" date="2023-12" db="EMBL/GenBank/DDBJ databases">
        <authorList>
            <person name="Sun Q."/>
            <person name="Inoue M."/>
        </authorList>
    </citation>
    <scope>NUCLEOTIDE SEQUENCE</scope>
    <source>
        <strain evidence="9">JCM 12289</strain>
    </source>
</reference>
<dbReference type="Proteomes" id="UP001500962">
    <property type="component" value="Unassembled WGS sequence"/>
</dbReference>
<keyword evidence="2 7" id="KW-0699">rRNA-binding</keyword>
<gene>
    <name evidence="7" type="primary">rpl18</name>
    <name evidence="9" type="ORF">GCM10008985_12950</name>
    <name evidence="10" type="ORF">MUK72_02530</name>
</gene>
<dbReference type="NCBIfam" id="NF006342">
    <property type="entry name" value="PRK08569.1"/>
    <property type="match status" value="1"/>
</dbReference>
<evidence type="ECO:0000256" key="3">
    <source>
        <dbReference type="ARBA" id="ARBA00022884"/>
    </source>
</evidence>
<proteinExistence type="inferred from homology"/>
<evidence type="ECO:0000313" key="9">
    <source>
        <dbReference type="EMBL" id="GAA0458185.1"/>
    </source>
</evidence>
<keyword evidence="11" id="KW-1185">Reference proteome</keyword>
<dbReference type="GO" id="GO:0022625">
    <property type="term" value="C:cytosolic large ribosomal subunit"/>
    <property type="evidence" value="ECO:0007669"/>
    <property type="project" value="TreeGrafter"/>
</dbReference>
<dbReference type="GO" id="GO:0000027">
    <property type="term" value="P:ribosomal large subunit assembly"/>
    <property type="evidence" value="ECO:0007669"/>
    <property type="project" value="TreeGrafter"/>
</dbReference>
<keyword evidence="5 7" id="KW-0687">Ribonucleoprotein</keyword>
<dbReference type="Proteomes" id="UP000830542">
    <property type="component" value="Chromosome"/>
</dbReference>
<organism evidence="9 12">
    <name type="scientific">Halococcus dombrowskii</name>
    <dbReference type="NCBI Taxonomy" id="179637"/>
    <lineage>
        <taxon>Archaea</taxon>
        <taxon>Methanobacteriati</taxon>
        <taxon>Methanobacteriota</taxon>
        <taxon>Stenosarchaea group</taxon>
        <taxon>Halobacteria</taxon>
        <taxon>Halobacteriales</taxon>
        <taxon>Halococcaceae</taxon>
        <taxon>Halococcus</taxon>
    </lineage>
</organism>